<dbReference type="GO" id="GO:0016787">
    <property type="term" value="F:hydrolase activity"/>
    <property type="evidence" value="ECO:0007669"/>
    <property type="project" value="UniProtKB-KW"/>
</dbReference>
<dbReference type="Proteomes" id="UP000192932">
    <property type="component" value="Chromosome"/>
</dbReference>
<dbReference type="SUPFAM" id="SSF53474">
    <property type="entry name" value="alpha/beta-Hydrolases"/>
    <property type="match status" value="1"/>
</dbReference>
<dbReference type="AlphaFoldDB" id="A0A1W6A4F3"/>
<dbReference type="Gene3D" id="3.40.50.1820">
    <property type="entry name" value="alpha/beta hydrolase"/>
    <property type="match status" value="1"/>
</dbReference>
<name>A0A1W6A4F3_BACMY</name>
<sequence>MYRKLTFVIIHGSWADVSQFDGVAAELHKLGHSVYVPEYPGHGVLTDNNVTHEQITNAVIEYIEKRGLKHIVLLGHSFGGTIVATVAQKIPHRIDRLVFTNAFVPLDGQSLYDQLPPPLQETFKQLADASGNNTIMLPFPLFRDAFTNTATLEEATSMYHKIIPEPAGPLFQKLDLKKFYNLQIPKSYLNLTEDIALPPGSFAWHTNQSSHLGFYRYIEGNGDHFTTFSREPKMIAKKFVEAGRP</sequence>
<evidence type="ECO:0000259" key="1">
    <source>
        <dbReference type="Pfam" id="PF00561"/>
    </source>
</evidence>
<dbReference type="InterPro" id="IPR029058">
    <property type="entry name" value="AB_hydrolase_fold"/>
</dbReference>
<protein>
    <submittedName>
        <fullName evidence="2">Alpha/beta hydrolase</fullName>
    </submittedName>
</protein>
<proteinExistence type="predicted"/>
<accession>A0A1W6A4F3</accession>
<evidence type="ECO:0000313" key="2">
    <source>
        <dbReference type="EMBL" id="ARJ20732.1"/>
    </source>
</evidence>
<evidence type="ECO:0000313" key="3">
    <source>
        <dbReference type="Proteomes" id="UP000192932"/>
    </source>
</evidence>
<organism evidence="2 3">
    <name type="scientific">Bacillus mycoides</name>
    <dbReference type="NCBI Taxonomy" id="1405"/>
    <lineage>
        <taxon>Bacteria</taxon>
        <taxon>Bacillati</taxon>
        <taxon>Bacillota</taxon>
        <taxon>Bacilli</taxon>
        <taxon>Bacillales</taxon>
        <taxon>Bacillaceae</taxon>
        <taxon>Bacillus</taxon>
        <taxon>Bacillus cereus group</taxon>
    </lineage>
</organism>
<dbReference type="PANTHER" id="PTHR37017">
    <property type="entry name" value="AB HYDROLASE-1 DOMAIN-CONTAINING PROTEIN-RELATED"/>
    <property type="match status" value="1"/>
</dbReference>
<dbReference type="Pfam" id="PF00561">
    <property type="entry name" value="Abhydrolase_1"/>
    <property type="match status" value="1"/>
</dbReference>
<dbReference type="InterPro" id="IPR052897">
    <property type="entry name" value="Sec-Metab_Biosynth_Hydrolase"/>
</dbReference>
<dbReference type="EMBL" id="CP020743">
    <property type="protein sequence ID" value="ARJ20732.1"/>
    <property type="molecule type" value="Genomic_DNA"/>
</dbReference>
<feature type="domain" description="AB hydrolase-1" evidence="1">
    <location>
        <begin position="7"/>
        <end position="109"/>
    </location>
</feature>
<dbReference type="PANTHER" id="PTHR37017:SF11">
    <property type="entry name" value="ESTERASE_LIPASE_THIOESTERASE DOMAIN-CONTAINING PROTEIN"/>
    <property type="match status" value="1"/>
</dbReference>
<gene>
    <name evidence="2" type="ORF">B7492_05605</name>
</gene>
<dbReference type="RefSeq" id="WP_085309535.1">
    <property type="nucleotide sequence ID" value="NZ_CP020743.1"/>
</dbReference>
<dbReference type="InterPro" id="IPR000073">
    <property type="entry name" value="AB_hydrolase_1"/>
</dbReference>
<reference evidence="2 3" key="1">
    <citation type="submission" date="2017-04" db="EMBL/GenBank/DDBJ databases">
        <title>The Characteristic of a Fine Plant Growth-Promoting Rhizobacteria Bacillus mycoides Gnyt1 and its Whole Genome Sequencing Analysis.</title>
        <authorList>
            <person name="Li J.H."/>
            <person name="Yao T."/>
        </authorList>
    </citation>
    <scope>NUCLEOTIDE SEQUENCE [LARGE SCALE GENOMIC DNA]</scope>
    <source>
        <strain evidence="2 3">Gnyt1</strain>
    </source>
</reference>
<keyword evidence="2" id="KW-0378">Hydrolase</keyword>